<reference evidence="2" key="1">
    <citation type="journal article" date="2013" name="Science">
        <title>The Amborella genome and the evolution of flowering plants.</title>
        <authorList>
            <consortium name="Amborella Genome Project"/>
        </authorList>
    </citation>
    <scope>NUCLEOTIDE SEQUENCE [LARGE SCALE GENOMIC DNA]</scope>
</reference>
<gene>
    <name evidence="1" type="ORF">AMTR_s00051p00215730</name>
</gene>
<dbReference type="AlphaFoldDB" id="U5D5J4"/>
<keyword evidence="2" id="KW-1185">Reference proteome</keyword>
<accession>U5D5J4</accession>
<evidence type="ECO:0000313" key="2">
    <source>
        <dbReference type="Proteomes" id="UP000017836"/>
    </source>
</evidence>
<evidence type="ECO:0000313" key="1">
    <source>
        <dbReference type="EMBL" id="ERN16697.1"/>
    </source>
</evidence>
<protein>
    <submittedName>
        <fullName evidence="1">Uncharacterized protein</fullName>
    </submittedName>
</protein>
<name>U5D5J4_AMBTC</name>
<proteinExistence type="predicted"/>
<sequence length="104" mass="11795">MRIRYGQSAMRMTLRAQRYILRMRSYARSITCTALPTCSFTDGNTQTHAAMLMQFHADGDAQSQAAMLMQFHADSDAQPHAVMHMQFYADGDTKTQAVMHMQVT</sequence>
<dbReference type="EMBL" id="KI392418">
    <property type="protein sequence ID" value="ERN16697.1"/>
    <property type="molecule type" value="Genomic_DNA"/>
</dbReference>
<dbReference type="HOGENOM" id="CLU_2253733_0_0_1"/>
<organism evidence="1 2">
    <name type="scientific">Amborella trichopoda</name>
    <dbReference type="NCBI Taxonomy" id="13333"/>
    <lineage>
        <taxon>Eukaryota</taxon>
        <taxon>Viridiplantae</taxon>
        <taxon>Streptophyta</taxon>
        <taxon>Embryophyta</taxon>
        <taxon>Tracheophyta</taxon>
        <taxon>Spermatophyta</taxon>
        <taxon>Magnoliopsida</taxon>
        <taxon>Amborellales</taxon>
        <taxon>Amborellaceae</taxon>
        <taxon>Amborella</taxon>
    </lineage>
</organism>
<dbReference type="Proteomes" id="UP000017836">
    <property type="component" value="Unassembled WGS sequence"/>
</dbReference>
<dbReference type="Gramene" id="ERN16697">
    <property type="protein sequence ID" value="ERN16697"/>
    <property type="gene ID" value="AMTR_s00051p00215730"/>
</dbReference>